<reference evidence="1 2" key="1">
    <citation type="submission" date="2018-04" db="EMBL/GenBank/DDBJ databases">
        <title>Complete genome sequence of Hydrogenophilus thermoluteolus TH-1.</title>
        <authorList>
            <person name="Arai H."/>
        </authorList>
    </citation>
    <scope>NUCLEOTIDE SEQUENCE [LARGE SCALE GENOMIC DNA]</scope>
    <source>
        <strain evidence="1 2">TH-1</strain>
    </source>
</reference>
<gene>
    <name evidence="1" type="ORF">HPTL_0130</name>
</gene>
<name>A0A2Z6DVD5_HYDTE</name>
<dbReference type="KEGG" id="htl:HPTL_0130"/>
<dbReference type="InterPro" id="IPR036249">
    <property type="entry name" value="Thioredoxin-like_sf"/>
</dbReference>
<dbReference type="Proteomes" id="UP000262004">
    <property type="component" value="Chromosome"/>
</dbReference>
<dbReference type="EMBL" id="AP018558">
    <property type="protein sequence ID" value="BBD76400.1"/>
    <property type="molecule type" value="Genomic_DNA"/>
</dbReference>
<dbReference type="OrthoDB" id="9800597at2"/>
<accession>A0A2Z6DVD5</accession>
<organism evidence="1 2">
    <name type="scientific">Hydrogenophilus thermoluteolus</name>
    <name type="common">Pseudomonas hydrogenothermophila</name>
    <dbReference type="NCBI Taxonomy" id="297"/>
    <lineage>
        <taxon>Bacteria</taxon>
        <taxon>Pseudomonadati</taxon>
        <taxon>Pseudomonadota</taxon>
        <taxon>Hydrogenophilia</taxon>
        <taxon>Hydrogenophilales</taxon>
        <taxon>Hydrogenophilaceae</taxon>
        <taxon>Hydrogenophilus</taxon>
    </lineage>
</organism>
<protein>
    <submittedName>
        <fullName evidence="1">Fe2-S2-type ferredoxin</fullName>
    </submittedName>
</protein>
<dbReference type="SUPFAM" id="SSF52833">
    <property type="entry name" value="Thioredoxin-like"/>
    <property type="match status" value="1"/>
</dbReference>
<evidence type="ECO:0000313" key="2">
    <source>
        <dbReference type="Proteomes" id="UP000262004"/>
    </source>
</evidence>
<dbReference type="CDD" id="cd02980">
    <property type="entry name" value="TRX_Fd_family"/>
    <property type="match status" value="1"/>
</dbReference>
<dbReference type="Gene3D" id="3.40.30.10">
    <property type="entry name" value="Glutaredoxin"/>
    <property type="match status" value="1"/>
</dbReference>
<proteinExistence type="predicted"/>
<keyword evidence="2" id="KW-1185">Reference proteome</keyword>
<dbReference type="Pfam" id="PF01257">
    <property type="entry name" value="2Fe-2S_thioredx"/>
    <property type="match status" value="1"/>
</dbReference>
<dbReference type="RefSeq" id="WP_119334246.1">
    <property type="nucleotide sequence ID" value="NZ_AP018558.1"/>
</dbReference>
<evidence type="ECO:0000313" key="1">
    <source>
        <dbReference type="EMBL" id="BBD76400.1"/>
    </source>
</evidence>
<dbReference type="AlphaFoldDB" id="A0A2Z6DVD5"/>
<sequence>MPYYRHHLFFCCNQRDPGDTCCANHDAEGMMRYARDRAKALGLALNATGGVRINKAGCLGRCDLGPVLVVYPDGVWYTYLDESDIDEILSEHILNGRPVARLMLPQA</sequence>